<comment type="similarity">
    <text evidence="2">Belongs to the glycosyltransferase 29 family.</text>
</comment>
<sequence>ETARESPPHELVVSDPRRGLPPAGGGLLPSADRSPQPAPPTPRTRWQVLPVRWGRGGGPLAREALRFPPQAGRSAQPSTGLIAVLAALRLCRSVRVFGFSGRPCRGGRHCARAAHYWSGGPGGGAWIDSERLVTHPAHDLGTEARLICALSGAERGVAVHAARGTRPCGS</sequence>
<evidence type="ECO:0000256" key="1">
    <source>
        <dbReference type="ARBA" id="ARBA00004323"/>
    </source>
</evidence>
<feature type="non-terminal residue" evidence="12">
    <location>
        <position position="1"/>
    </location>
</feature>
<evidence type="ECO:0000256" key="4">
    <source>
        <dbReference type="ARBA" id="ARBA00022679"/>
    </source>
</evidence>
<comment type="subcellular location">
    <subcellularLocation>
        <location evidence="1">Golgi apparatus membrane</location>
        <topology evidence="1">Single-pass type II membrane protein</topology>
    </subcellularLocation>
</comment>
<keyword evidence="4" id="KW-0808">Transferase</keyword>
<evidence type="ECO:0000256" key="9">
    <source>
        <dbReference type="ARBA" id="ARBA00023136"/>
    </source>
</evidence>
<evidence type="ECO:0000256" key="11">
    <source>
        <dbReference type="SAM" id="MobiDB-lite"/>
    </source>
</evidence>
<keyword evidence="10" id="KW-0325">Glycoprotein</keyword>
<dbReference type="Gene3D" id="3.90.1480.20">
    <property type="entry name" value="Glycosyl transferase family 29"/>
    <property type="match status" value="1"/>
</dbReference>
<feature type="region of interest" description="Disordered" evidence="11">
    <location>
        <begin position="1"/>
        <end position="44"/>
    </location>
</feature>
<evidence type="ECO:0000256" key="7">
    <source>
        <dbReference type="ARBA" id="ARBA00022989"/>
    </source>
</evidence>
<dbReference type="InterPro" id="IPR001675">
    <property type="entry name" value="Glyco_trans_29"/>
</dbReference>
<name>A0A061QMD2_9CHLO</name>
<evidence type="ECO:0000256" key="3">
    <source>
        <dbReference type="ARBA" id="ARBA00022676"/>
    </source>
</evidence>
<evidence type="ECO:0000256" key="2">
    <source>
        <dbReference type="ARBA" id="ARBA00006003"/>
    </source>
</evidence>
<evidence type="ECO:0000256" key="8">
    <source>
        <dbReference type="ARBA" id="ARBA00023034"/>
    </source>
</evidence>
<accession>A0A061QMD2</accession>
<reference evidence="12" key="1">
    <citation type="submission" date="2014-05" db="EMBL/GenBank/DDBJ databases">
        <title>The transcriptome of the halophilic microalga Tetraselmis sp. GSL018 isolated from the Great Salt Lake, Utah.</title>
        <authorList>
            <person name="Jinkerson R.E."/>
            <person name="D'Adamo S."/>
            <person name="Posewitz M.C."/>
        </authorList>
    </citation>
    <scope>NUCLEOTIDE SEQUENCE</scope>
    <source>
        <strain evidence="12">GSL018</strain>
    </source>
</reference>
<keyword evidence="8" id="KW-0333">Golgi apparatus</keyword>
<keyword evidence="7" id="KW-1133">Transmembrane helix</keyword>
<evidence type="ECO:0000313" key="12">
    <source>
        <dbReference type="EMBL" id="JAC59536.1"/>
    </source>
</evidence>
<dbReference type="Pfam" id="PF00777">
    <property type="entry name" value="Glyco_transf_29"/>
    <property type="match status" value="1"/>
</dbReference>
<dbReference type="PROSITE" id="PS01287">
    <property type="entry name" value="RTC"/>
    <property type="match status" value="1"/>
</dbReference>
<dbReference type="GO" id="GO:0008373">
    <property type="term" value="F:sialyltransferase activity"/>
    <property type="evidence" value="ECO:0007669"/>
    <property type="project" value="InterPro"/>
</dbReference>
<dbReference type="GO" id="GO:0000139">
    <property type="term" value="C:Golgi membrane"/>
    <property type="evidence" value="ECO:0007669"/>
    <property type="project" value="UniProtKB-SubCell"/>
</dbReference>
<protein>
    <submittedName>
        <fullName evidence="12">Uncharacterized protein</fullName>
    </submittedName>
</protein>
<dbReference type="InterPro" id="IPR038578">
    <property type="entry name" value="GT29-like_sf"/>
</dbReference>
<dbReference type="InterPro" id="IPR020719">
    <property type="entry name" value="RNA3'_term_phos_cycl-like_CS"/>
</dbReference>
<gene>
    <name evidence="12" type="ORF">TSPGSL018_31175</name>
</gene>
<organism evidence="12">
    <name type="scientific">Tetraselmis sp. GSL018</name>
    <dbReference type="NCBI Taxonomy" id="582737"/>
    <lineage>
        <taxon>Eukaryota</taxon>
        <taxon>Viridiplantae</taxon>
        <taxon>Chlorophyta</taxon>
        <taxon>core chlorophytes</taxon>
        <taxon>Chlorodendrophyceae</taxon>
        <taxon>Chlorodendrales</taxon>
        <taxon>Chlorodendraceae</taxon>
        <taxon>Tetraselmis</taxon>
    </lineage>
</organism>
<keyword evidence="6" id="KW-0735">Signal-anchor</keyword>
<keyword evidence="3" id="KW-0328">Glycosyltransferase</keyword>
<evidence type="ECO:0000256" key="5">
    <source>
        <dbReference type="ARBA" id="ARBA00022692"/>
    </source>
</evidence>
<keyword evidence="9" id="KW-0472">Membrane</keyword>
<dbReference type="EMBL" id="GBEZ01027817">
    <property type="protein sequence ID" value="JAC59536.1"/>
    <property type="molecule type" value="Transcribed_RNA"/>
</dbReference>
<proteinExistence type="inferred from homology"/>
<evidence type="ECO:0000256" key="10">
    <source>
        <dbReference type="ARBA" id="ARBA00023180"/>
    </source>
</evidence>
<dbReference type="AlphaFoldDB" id="A0A061QMD2"/>
<keyword evidence="5" id="KW-0812">Transmembrane</keyword>
<evidence type="ECO:0000256" key="6">
    <source>
        <dbReference type="ARBA" id="ARBA00022968"/>
    </source>
</evidence>